<dbReference type="PROSITE" id="PS51762">
    <property type="entry name" value="GH16_2"/>
    <property type="match status" value="1"/>
</dbReference>
<comment type="similarity">
    <text evidence="1">Belongs to the glycosyl hydrolase 16 family.</text>
</comment>
<dbReference type="PANTHER" id="PTHR10963:SF55">
    <property type="entry name" value="GLYCOSIDE HYDROLASE FAMILY 16 PROTEIN"/>
    <property type="match status" value="1"/>
</dbReference>
<evidence type="ECO:0000256" key="1">
    <source>
        <dbReference type="ARBA" id="ARBA00006865"/>
    </source>
</evidence>
<dbReference type="InterPro" id="IPR018247">
    <property type="entry name" value="EF_Hand_1_Ca_BS"/>
</dbReference>
<protein>
    <submittedName>
        <fullName evidence="4">Beta-glucanase</fullName>
        <ecNumber evidence="4">3.2.1.73</ecNumber>
    </submittedName>
</protein>
<keyword evidence="5" id="KW-1185">Reference proteome</keyword>
<proteinExistence type="inferred from homology"/>
<sequence precursor="true">MTLCDGFSLRASRVDFLRLLLITSLVSASSLTVHADPAGWDLTWSDEFDGTSLDISKWDPIYWNTPHNNEQQAYRPDRATVSGGNLVLTADHANNGGKDYTSGKVESKIANQYGRWEIRAKLPGTQGTWPAIWLLPDTNTYPWPTQGEIDILENRGNQPNLTSSAFHYGNQWPQNQFRYNEQITSKLGQLDNYHDEFHTYAVEWDSAKIRFFVDDVNYYTLYDQDVGGYISNQAPMEVNLNVAVGGDFLGGAQPNGSSVWPQQMLVDYVRVYEKSQTTQNILFKNGGFEENGGSLAGWSTFGNELQPNPNVQIHDEAVDEGIAALKLFGQFNNQTNYSGVTQGISVSPGDSISASLDAYISSTDSIAGSANQLEMKFDYYKSFHAKYGSGEYLSSKSIIIADGSTTNNAWLEHVLTDTVPSQAVEARLSLVFIQPNNQGGAVHIDDVSFVNLSLAPSADADSDGDVDGADFLSWQRGFGTTGATSIGEGDFNFDGMVDAADLDVWNSQYGVPLDVAATAVPEPSSVVLMVVVYLYFAASRMKSQKSATLEVCEL</sequence>
<evidence type="ECO:0000313" key="4">
    <source>
        <dbReference type="EMBL" id="QEG36417.1"/>
    </source>
</evidence>
<evidence type="ECO:0000259" key="3">
    <source>
        <dbReference type="PROSITE" id="PS51762"/>
    </source>
</evidence>
<dbReference type="Gene3D" id="2.60.120.200">
    <property type="match status" value="1"/>
</dbReference>
<dbReference type="GO" id="GO:0000272">
    <property type="term" value="P:polysaccharide catabolic process"/>
    <property type="evidence" value="ECO:0007669"/>
    <property type="project" value="InterPro"/>
</dbReference>
<feature type="signal peptide" evidence="2">
    <location>
        <begin position="1"/>
        <end position="35"/>
    </location>
</feature>
<accession>A0A5B9QBJ1</accession>
<reference evidence="4 5" key="1">
    <citation type="submission" date="2019-08" db="EMBL/GenBank/DDBJ databases">
        <title>Deep-cultivation of Planctomycetes and their phenomic and genomic characterization uncovers novel biology.</title>
        <authorList>
            <person name="Wiegand S."/>
            <person name="Jogler M."/>
            <person name="Boedeker C."/>
            <person name="Pinto D."/>
            <person name="Vollmers J."/>
            <person name="Rivas-Marin E."/>
            <person name="Kohn T."/>
            <person name="Peeters S.H."/>
            <person name="Heuer A."/>
            <person name="Rast P."/>
            <person name="Oberbeckmann S."/>
            <person name="Bunk B."/>
            <person name="Jeske O."/>
            <person name="Meyerdierks A."/>
            <person name="Storesund J.E."/>
            <person name="Kallscheuer N."/>
            <person name="Luecker S."/>
            <person name="Lage O.M."/>
            <person name="Pohl T."/>
            <person name="Merkel B.J."/>
            <person name="Hornburger P."/>
            <person name="Mueller R.-W."/>
            <person name="Bruemmer F."/>
            <person name="Labrenz M."/>
            <person name="Spormann A.M."/>
            <person name="Op den Camp H."/>
            <person name="Overmann J."/>
            <person name="Amann R."/>
            <person name="Jetten M.S.M."/>
            <person name="Mascher T."/>
            <person name="Medema M.H."/>
            <person name="Devos D.P."/>
            <person name="Kaster A.-K."/>
            <person name="Ovreas L."/>
            <person name="Rohde M."/>
            <person name="Galperin M.Y."/>
            <person name="Jogler C."/>
        </authorList>
    </citation>
    <scope>NUCLEOTIDE SEQUENCE [LARGE SCALE GENOMIC DNA]</scope>
    <source>
        <strain evidence="4 5">Pr1d</strain>
    </source>
</reference>
<keyword evidence="4" id="KW-0326">Glycosidase</keyword>
<dbReference type="KEGG" id="bgok:Pr1d_37310"/>
<dbReference type="Gene3D" id="2.60.120.260">
    <property type="entry name" value="Galactose-binding domain-like"/>
    <property type="match status" value="1"/>
</dbReference>
<keyword evidence="2" id="KW-0732">Signal</keyword>
<keyword evidence="4" id="KW-0378">Hydrolase</keyword>
<dbReference type="Pfam" id="PF00722">
    <property type="entry name" value="Glyco_hydro_16"/>
    <property type="match status" value="1"/>
</dbReference>
<name>A0A5B9QBJ1_9BACT</name>
<gene>
    <name evidence="4" type="primary">bglA_2</name>
    <name evidence="4" type="ORF">Pr1d_37310</name>
</gene>
<evidence type="ECO:0000256" key="2">
    <source>
        <dbReference type="SAM" id="SignalP"/>
    </source>
</evidence>
<feature type="domain" description="GH16" evidence="3">
    <location>
        <begin position="26"/>
        <end position="277"/>
    </location>
</feature>
<dbReference type="GO" id="GO:0042972">
    <property type="term" value="F:licheninase activity"/>
    <property type="evidence" value="ECO:0007669"/>
    <property type="project" value="UniProtKB-EC"/>
</dbReference>
<dbReference type="InterPro" id="IPR036439">
    <property type="entry name" value="Dockerin_dom_sf"/>
</dbReference>
<dbReference type="PANTHER" id="PTHR10963">
    <property type="entry name" value="GLYCOSYL HYDROLASE-RELATED"/>
    <property type="match status" value="1"/>
</dbReference>
<dbReference type="PROSITE" id="PS00018">
    <property type="entry name" value="EF_HAND_1"/>
    <property type="match status" value="1"/>
</dbReference>
<organism evidence="4 5">
    <name type="scientific">Bythopirellula goksoeyrii</name>
    <dbReference type="NCBI Taxonomy" id="1400387"/>
    <lineage>
        <taxon>Bacteria</taxon>
        <taxon>Pseudomonadati</taxon>
        <taxon>Planctomycetota</taxon>
        <taxon>Planctomycetia</taxon>
        <taxon>Pirellulales</taxon>
        <taxon>Lacipirellulaceae</taxon>
        <taxon>Bythopirellula</taxon>
    </lineage>
</organism>
<dbReference type="Proteomes" id="UP000323917">
    <property type="component" value="Chromosome"/>
</dbReference>
<dbReference type="EMBL" id="CP042913">
    <property type="protein sequence ID" value="QEG36417.1"/>
    <property type="molecule type" value="Genomic_DNA"/>
</dbReference>
<dbReference type="EC" id="3.2.1.73" evidence="4"/>
<feature type="chain" id="PRO_5023147192" evidence="2">
    <location>
        <begin position="36"/>
        <end position="554"/>
    </location>
</feature>
<dbReference type="InterPro" id="IPR013320">
    <property type="entry name" value="ConA-like_dom_sf"/>
</dbReference>
<dbReference type="SUPFAM" id="SSF49899">
    <property type="entry name" value="Concanavalin A-like lectins/glucanases"/>
    <property type="match status" value="1"/>
</dbReference>
<evidence type="ECO:0000313" key="5">
    <source>
        <dbReference type="Proteomes" id="UP000323917"/>
    </source>
</evidence>
<dbReference type="CDD" id="cd08023">
    <property type="entry name" value="GH16_laminarinase_like"/>
    <property type="match status" value="1"/>
</dbReference>
<dbReference type="InterPro" id="IPR000757">
    <property type="entry name" value="Beta-glucanase-like"/>
</dbReference>
<dbReference type="Gene3D" id="1.10.1330.10">
    <property type="entry name" value="Dockerin domain"/>
    <property type="match status" value="1"/>
</dbReference>
<dbReference type="AlphaFoldDB" id="A0A5B9QBJ1"/>
<dbReference type="RefSeq" id="WP_168205320.1">
    <property type="nucleotide sequence ID" value="NZ_CP042913.1"/>
</dbReference>
<dbReference type="InterPro" id="IPR050546">
    <property type="entry name" value="Glycosyl_Hydrlase_16"/>
</dbReference>